<dbReference type="Proteomes" id="UP000321331">
    <property type="component" value="Unassembled WGS sequence"/>
</dbReference>
<proteinExistence type="predicted"/>
<accession>A0A5C6SZR4</accession>
<evidence type="ECO:0000313" key="1">
    <source>
        <dbReference type="EMBL" id="TXC03608.1"/>
    </source>
</evidence>
<reference evidence="1 2" key="1">
    <citation type="submission" date="2019-07" db="EMBL/GenBank/DDBJ databases">
        <title>The First High-Quality Draft Genome Sequence of the Causal Agent of the Current Panama Disease Epidemic.</title>
        <authorList>
            <person name="Warmington R.J."/>
            <person name="Kay W."/>
            <person name="Jeffries A."/>
            <person name="Bebber D."/>
            <person name="Moore K."/>
            <person name="Studholme D.J."/>
        </authorList>
    </citation>
    <scope>NUCLEOTIDE SEQUENCE [LARGE SCALE GENOMIC DNA]</scope>
    <source>
        <strain evidence="1 2">TR4</strain>
    </source>
</reference>
<evidence type="ECO:0000313" key="2">
    <source>
        <dbReference type="Proteomes" id="UP000321331"/>
    </source>
</evidence>
<name>A0A5C6SZR4_FUSOC</name>
<protein>
    <submittedName>
        <fullName evidence="1">Uncharacterized protein</fullName>
    </submittedName>
</protein>
<dbReference type="EMBL" id="VMNF01000007">
    <property type="protein sequence ID" value="TXC03608.1"/>
    <property type="molecule type" value="Genomic_DNA"/>
</dbReference>
<sequence>MNILFSHFTINPPIHRDHTIRSQPRHCTEENKTSSNCITSTTCLFHSTDPSCPLRLLSNGYIRPETLSRHLRIFHDVFVLPSPKTEEILCNQPHCTYSLSLSLPCLALPDHPHLTVPYH</sequence>
<organism evidence="1 2">
    <name type="scientific">Fusarium oxysporum f. sp. cubense</name>
    <dbReference type="NCBI Taxonomy" id="61366"/>
    <lineage>
        <taxon>Eukaryota</taxon>
        <taxon>Fungi</taxon>
        <taxon>Dikarya</taxon>
        <taxon>Ascomycota</taxon>
        <taxon>Pezizomycotina</taxon>
        <taxon>Sordariomycetes</taxon>
        <taxon>Hypocreomycetidae</taxon>
        <taxon>Hypocreales</taxon>
        <taxon>Nectriaceae</taxon>
        <taxon>Fusarium</taxon>
        <taxon>Fusarium oxysporum species complex</taxon>
    </lineage>
</organism>
<dbReference type="AlphaFoldDB" id="A0A5C6SZR4"/>
<gene>
    <name evidence="1" type="ORF">FocTR4_00001458</name>
</gene>
<comment type="caution">
    <text evidence="1">The sequence shown here is derived from an EMBL/GenBank/DDBJ whole genome shotgun (WGS) entry which is preliminary data.</text>
</comment>